<dbReference type="RefSeq" id="WP_027951243.1">
    <property type="nucleotide sequence ID" value="NZ_JBLIAR010000104.1"/>
</dbReference>
<dbReference type="InterPro" id="IPR039569">
    <property type="entry name" value="FAS1-like_DH_region"/>
</dbReference>
<accession>A0A3C1KIN9</accession>
<sequence length="182" mass="19972">MSSENISAFEEKIQAFVGRECGSSTAKDAVNKAMIRHWCEVMGNSNPDHLDEAEAASGSRGELVAPATMLFAWGQAGYAVAAQGREQDPQTQLFDLFDEHGYVGVVATNTTQEYDREVRLGEVVHARTVIDNISERKKTGLGEGYFYETVTEFTNQDGDPLGRQSFKVLKYRPKNAGGEAAQ</sequence>
<dbReference type="STRING" id="1121937.GCA_000423125_03831"/>
<comment type="caution">
    <text evidence="2">The sequence shown here is derived from an EMBL/GenBank/DDBJ whole genome shotgun (WGS) entry which is preliminary data.</text>
</comment>
<evidence type="ECO:0000313" key="2">
    <source>
        <dbReference type="EMBL" id="HAN26485.1"/>
    </source>
</evidence>
<dbReference type="InterPro" id="IPR029069">
    <property type="entry name" value="HotDog_dom_sf"/>
</dbReference>
<dbReference type="Proteomes" id="UP000259273">
    <property type="component" value="Unassembled WGS sequence"/>
</dbReference>
<dbReference type="SUPFAM" id="SSF54637">
    <property type="entry name" value="Thioesterase/thiol ester dehydrase-isomerase"/>
    <property type="match status" value="1"/>
</dbReference>
<evidence type="ECO:0000259" key="1">
    <source>
        <dbReference type="Pfam" id="PF13452"/>
    </source>
</evidence>
<dbReference type="AlphaFoldDB" id="A0A3C1KIN9"/>
<reference evidence="2 3" key="1">
    <citation type="journal article" date="2018" name="Nat. Biotechnol.">
        <title>A standardized bacterial taxonomy based on genome phylogeny substantially revises the tree of life.</title>
        <authorList>
            <person name="Parks D.H."/>
            <person name="Chuvochina M."/>
            <person name="Waite D.W."/>
            <person name="Rinke C."/>
            <person name="Skarshewski A."/>
            <person name="Chaumeil P.A."/>
            <person name="Hugenholtz P."/>
        </authorList>
    </citation>
    <scope>NUCLEOTIDE SEQUENCE [LARGE SCALE GENOMIC DNA]</scope>
    <source>
        <strain evidence="2">UBA9158</strain>
    </source>
</reference>
<dbReference type="EMBL" id="DMND01000035">
    <property type="protein sequence ID" value="HAN26485.1"/>
    <property type="molecule type" value="Genomic_DNA"/>
</dbReference>
<organism evidence="2 3">
    <name type="scientific">Haliea salexigens</name>
    <dbReference type="NCBI Taxonomy" id="287487"/>
    <lineage>
        <taxon>Bacteria</taxon>
        <taxon>Pseudomonadati</taxon>
        <taxon>Pseudomonadota</taxon>
        <taxon>Gammaproteobacteria</taxon>
        <taxon>Cellvibrionales</taxon>
        <taxon>Halieaceae</taxon>
        <taxon>Haliea</taxon>
    </lineage>
</organism>
<gene>
    <name evidence="2" type="ORF">DCP75_01905</name>
</gene>
<protein>
    <recommendedName>
        <fullName evidence="1">FAS1-like dehydratase domain-containing protein</fullName>
    </recommendedName>
</protein>
<proteinExistence type="predicted"/>
<dbReference type="Pfam" id="PF13452">
    <property type="entry name" value="FAS1_DH_region"/>
    <property type="match status" value="1"/>
</dbReference>
<feature type="domain" description="FAS1-like dehydratase" evidence="1">
    <location>
        <begin position="15"/>
        <end position="161"/>
    </location>
</feature>
<evidence type="ECO:0000313" key="3">
    <source>
        <dbReference type="Proteomes" id="UP000259273"/>
    </source>
</evidence>
<name>A0A3C1KIN9_9GAMM</name>
<dbReference type="Gene3D" id="3.10.129.10">
    <property type="entry name" value="Hotdog Thioesterase"/>
    <property type="match status" value="1"/>
</dbReference>